<evidence type="ECO:0000259" key="2">
    <source>
        <dbReference type="PROSITE" id="PS50222"/>
    </source>
</evidence>
<protein>
    <submittedName>
        <fullName evidence="3">Calmodulin-like protein</fullName>
    </submittedName>
</protein>
<dbReference type="Pfam" id="PF13833">
    <property type="entry name" value="EF-hand_8"/>
    <property type="match status" value="1"/>
</dbReference>
<evidence type="ECO:0000313" key="3">
    <source>
        <dbReference type="EMBL" id="KAF5186997.1"/>
    </source>
</evidence>
<comment type="caution">
    <text evidence="3">The sequence shown here is derived from an EMBL/GenBank/DDBJ whole genome shotgun (WGS) entry which is preliminary data.</text>
</comment>
<dbReference type="Proteomes" id="UP000554482">
    <property type="component" value="Unassembled WGS sequence"/>
</dbReference>
<evidence type="ECO:0000313" key="4">
    <source>
        <dbReference type="Proteomes" id="UP000554482"/>
    </source>
</evidence>
<feature type="chain" id="PRO_5029474316" evidence="1">
    <location>
        <begin position="26"/>
        <end position="90"/>
    </location>
</feature>
<keyword evidence="1" id="KW-0732">Signal</keyword>
<sequence length="90" mass="10275">MSFTIIIAQVSLLILYYSILKLKSCVRCHAEAGKGGITVKDLRRVAIDHDFIWSDKEINDMVHLFDSDGDGKLHLDDFQKILHRCNMIKG</sequence>
<feature type="domain" description="EF-hand" evidence="2">
    <location>
        <begin position="53"/>
        <end position="88"/>
    </location>
</feature>
<dbReference type="GO" id="GO:0005509">
    <property type="term" value="F:calcium ion binding"/>
    <property type="evidence" value="ECO:0007669"/>
    <property type="project" value="InterPro"/>
</dbReference>
<dbReference type="EMBL" id="JABWDY010028565">
    <property type="protein sequence ID" value="KAF5186997.1"/>
    <property type="molecule type" value="Genomic_DNA"/>
</dbReference>
<organism evidence="3 4">
    <name type="scientific">Thalictrum thalictroides</name>
    <name type="common">Rue-anemone</name>
    <name type="synonym">Anemone thalictroides</name>
    <dbReference type="NCBI Taxonomy" id="46969"/>
    <lineage>
        <taxon>Eukaryota</taxon>
        <taxon>Viridiplantae</taxon>
        <taxon>Streptophyta</taxon>
        <taxon>Embryophyta</taxon>
        <taxon>Tracheophyta</taxon>
        <taxon>Spermatophyta</taxon>
        <taxon>Magnoliopsida</taxon>
        <taxon>Ranunculales</taxon>
        <taxon>Ranunculaceae</taxon>
        <taxon>Thalictroideae</taxon>
        <taxon>Thalictrum</taxon>
    </lineage>
</organism>
<dbReference type="InterPro" id="IPR002048">
    <property type="entry name" value="EF_hand_dom"/>
</dbReference>
<gene>
    <name evidence="3" type="ORF">FRX31_023414</name>
</gene>
<dbReference type="Gene3D" id="1.10.238.10">
    <property type="entry name" value="EF-hand"/>
    <property type="match status" value="1"/>
</dbReference>
<dbReference type="AlphaFoldDB" id="A0A7J6VQF2"/>
<evidence type="ECO:0000256" key="1">
    <source>
        <dbReference type="SAM" id="SignalP"/>
    </source>
</evidence>
<dbReference type="PROSITE" id="PS50222">
    <property type="entry name" value="EF_HAND_2"/>
    <property type="match status" value="1"/>
</dbReference>
<keyword evidence="4" id="KW-1185">Reference proteome</keyword>
<proteinExistence type="predicted"/>
<dbReference type="OrthoDB" id="293868at2759"/>
<dbReference type="SUPFAM" id="SSF47473">
    <property type="entry name" value="EF-hand"/>
    <property type="match status" value="1"/>
</dbReference>
<accession>A0A7J6VQF2</accession>
<feature type="signal peptide" evidence="1">
    <location>
        <begin position="1"/>
        <end position="25"/>
    </location>
</feature>
<reference evidence="3 4" key="1">
    <citation type="submission" date="2020-06" db="EMBL/GenBank/DDBJ databases">
        <title>Transcriptomic and genomic resources for Thalictrum thalictroides and T. hernandezii: Facilitating candidate gene discovery in an emerging model plant lineage.</title>
        <authorList>
            <person name="Arias T."/>
            <person name="Riano-Pachon D.M."/>
            <person name="Di Stilio V.S."/>
        </authorList>
    </citation>
    <scope>NUCLEOTIDE SEQUENCE [LARGE SCALE GENOMIC DNA]</scope>
    <source>
        <strain evidence="4">cv. WT478/WT964</strain>
        <tissue evidence="3">Leaves</tissue>
    </source>
</reference>
<dbReference type="InterPro" id="IPR011992">
    <property type="entry name" value="EF-hand-dom_pair"/>
</dbReference>
<name>A0A7J6VQF2_THATH</name>